<sequence length="117" mass="13265">MTDSQRNIVGEILLQMNNIHNARDRAELETIGRIIYNQAFDVEPRTVESINGEMIKDQRGKDLLLGILDKDINSLGTDSFPTLKDEKLAMLTSLRLLINAFVLLPMEDLRIIKKTLG</sequence>
<proteinExistence type="predicted"/>
<dbReference type="OrthoDB" id="9852347at2"/>
<dbReference type="Proteomes" id="UP000193431">
    <property type="component" value="Chromosome"/>
</dbReference>
<accession>A0A1W6MLA1</accession>
<evidence type="ECO:0000313" key="2">
    <source>
        <dbReference type="Proteomes" id="UP000193431"/>
    </source>
</evidence>
<organism evidence="1 2">
    <name type="scientific">Nonlabens spongiae</name>
    <dbReference type="NCBI Taxonomy" id="331648"/>
    <lineage>
        <taxon>Bacteria</taxon>
        <taxon>Pseudomonadati</taxon>
        <taxon>Bacteroidota</taxon>
        <taxon>Flavobacteriia</taxon>
        <taxon>Flavobacteriales</taxon>
        <taxon>Flavobacteriaceae</taxon>
        <taxon>Nonlabens</taxon>
    </lineage>
</organism>
<protein>
    <submittedName>
        <fullName evidence="1">Uncharacterized protein</fullName>
    </submittedName>
</protein>
<name>A0A1W6MLA1_9FLAO</name>
<dbReference type="STRING" id="331648.BST97_09680"/>
<evidence type="ECO:0000313" key="1">
    <source>
        <dbReference type="EMBL" id="ARN78239.1"/>
    </source>
</evidence>
<dbReference type="EMBL" id="CP019344">
    <property type="protein sequence ID" value="ARN78239.1"/>
    <property type="molecule type" value="Genomic_DNA"/>
</dbReference>
<dbReference type="AlphaFoldDB" id="A0A1W6MLA1"/>
<dbReference type="RefSeq" id="WP_085767040.1">
    <property type="nucleotide sequence ID" value="NZ_CP019344.1"/>
</dbReference>
<gene>
    <name evidence="1" type="ORF">BST97_09680</name>
</gene>
<keyword evidence="2" id="KW-1185">Reference proteome</keyword>
<reference evidence="1 2" key="1">
    <citation type="submission" date="2016-11" db="EMBL/GenBank/DDBJ databases">
        <title>Trade-off between light-utilization and light-protection in marine flavobacteria.</title>
        <authorList>
            <person name="Kumagai Y."/>
        </authorList>
    </citation>
    <scope>NUCLEOTIDE SEQUENCE [LARGE SCALE GENOMIC DNA]</scope>
    <source>
        <strain evidence="1 2">JCM 13191</strain>
    </source>
</reference>